<sequence length="61" mass="7035">MGLTQLLTKLKQKPTILKACQKSSKSCSDDGEKWNHSMNTWYGRKQMKKITTKEITIFPTC</sequence>
<dbReference type="Proteomes" id="UP001177670">
    <property type="component" value="Unassembled WGS sequence"/>
</dbReference>
<accession>A0AA40FNA4</accession>
<proteinExistence type="predicted"/>
<evidence type="ECO:0000313" key="2">
    <source>
        <dbReference type="Proteomes" id="UP001177670"/>
    </source>
</evidence>
<reference evidence="1" key="1">
    <citation type="submission" date="2021-10" db="EMBL/GenBank/DDBJ databases">
        <title>Melipona bicolor Genome sequencing and assembly.</title>
        <authorList>
            <person name="Araujo N.S."/>
            <person name="Arias M.C."/>
        </authorList>
    </citation>
    <scope>NUCLEOTIDE SEQUENCE</scope>
    <source>
        <strain evidence="1">USP_2M_L1-L4_2017</strain>
        <tissue evidence="1">Whole body</tissue>
    </source>
</reference>
<organism evidence="1 2">
    <name type="scientific">Melipona bicolor</name>
    <dbReference type="NCBI Taxonomy" id="60889"/>
    <lineage>
        <taxon>Eukaryota</taxon>
        <taxon>Metazoa</taxon>
        <taxon>Ecdysozoa</taxon>
        <taxon>Arthropoda</taxon>
        <taxon>Hexapoda</taxon>
        <taxon>Insecta</taxon>
        <taxon>Pterygota</taxon>
        <taxon>Neoptera</taxon>
        <taxon>Endopterygota</taxon>
        <taxon>Hymenoptera</taxon>
        <taxon>Apocrita</taxon>
        <taxon>Aculeata</taxon>
        <taxon>Apoidea</taxon>
        <taxon>Anthophila</taxon>
        <taxon>Apidae</taxon>
        <taxon>Melipona</taxon>
    </lineage>
</organism>
<dbReference type="EMBL" id="JAHYIQ010000023">
    <property type="protein sequence ID" value="KAK1122318.1"/>
    <property type="molecule type" value="Genomic_DNA"/>
</dbReference>
<keyword evidence="2" id="KW-1185">Reference proteome</keyword>
<evidence type="ECO:0000313" key="1">
    <source>
        <dbReference type="EMBL" id="KAK1122318.1"/>
    </source>
</evidence>
<protein>
    <submittedName>
        <fullName evidence="1">Uncharacterized protein</fullName>
    </submittedName>
</protein>
<comment type="caution">
    <text evidence="1">The sequence shown here is derived from an EMBL/GenBank/DDBJ whole genome shotgun (WGS) entry which is preliminary data.</text>
</comment>
<name>A0AA40FNA4_9HYME</name>
<dbReference type="AlphaFoldDB" id="A0AA40FNA4"/>
<gene>
    <name evidence="1" type="ORF">K0M31_009540</name>
</gene>